<dbReference type="Gene3D" id="3.40.30.10">
    <property type="entry name" value="Glutaredoxin"/>
    <property type="match status" value="1"/>
</dbReference>
<dbReference type="Gene3D" id="1.25.40.10">
    <property type="entry name" value="Tetratricopeptide repeat domain"/>
    <property type="match status" value="2"/>
</dbReference>
<evidence type="ECO:0000313" key="3">
    <source>
        <dbReference type="Proteomes" id="UP000664654"/>
    </source>
</evidence>
<sequence>MSNIINIDLDNFQQVILEASQQKLIMVGFWTEWDEASMQLMPVLEKIASRHANDLILAKVNCDEQQQIAMQFGVRSLPTVYLVRDGQPVDGFAGMKSDAEIGALLEKHLPSPADGLLEQAREAIGMGDAQQAFSLAKQAYDLEPERSDIKFVLIEAYIELGRIAQAKELLESIGMIDQDATYQSLKGRIELAEQAAETPEIKALQQALEKEPDSLELKVQLAVQYQQTGKAEDALALLLAVLQKDLNFGEAKKIMLDAINALPAGDPLASQYRRKVYSLLY</sequence>
<dbReference type="RefSeq" id="WP_206574058.1">
    <property type="nucleotide sequence ID" value="NZ_JAFKCV010000006.1"/>
</dbReference>
<dbReference type="GO" id="GO:0006950">
    <property type="term" value="P:response to stress"/>
    <property type="evidence" value="ECO:0007669"/>
    <property type="project" value="UniProtKB-ARBA"/>
</dbReference>
<dbReference type="CDD" id="cd02956">
    <property type="entry name" value="ybbN"/>
    <property type="match status" value="1"/>
</dbReference>
<name>A0A939IN34_9ALTE</name>
<protein>
    <submittedName>
        <fullName evidence="2">Tetratricopeptide repeat protein</fullName>
    </submittedName>
</protein>
<evidence type="ECO:0000313" key="2">
    <source>
        <dbReference type="EMBL" id="MBN7825943.1"/>
    </source>
</evidence>
<dbReference type="InterPro" id="IPR036249">
    <property type="entry name" value="Thioredoxin-like_sf"/>
</dbReference>
<reference evidence="2" key="1">
    <citation type="submission" date="2021-03" db="EMBL/GenBank/DDBJ databases">
        <title>novel species isolated from a fishpond in China.</title>
        <authorList>
            <person name="Lu H."/>
            <person name="Cai Z."/>
        </authorList>
    </citation>
    <scope>NUCLEOTIDE SEQUENCE</scope>
    <source>
        <strain evidence="2">JCM 30855</strain>
    </source>
</reference>
<comment type="caution">
    <text evidence="2">The sequence shown here is derived from an EMBL/GenBank/DDBJ whole genome shotgun (WGS) entry which is preliminary data.</text>
</comment>
<dbReference type="SUPFAM" id="SSF48452">
    <property type="entry name" value="TPR-like"/>
    <property type="match status" value="1"/>
</dbReference>
<gene>
    <name evidence="2" type="ORF">J0A66_11965</name>
</gene>
<feature type="domain" description="Thioredoxin" evidence="1">
    <location>
        <begin position="1"/>
        <end position="110"/>
    </location>
</feature>
<dbReference type="PROSITE" id="PS51352">
    <property type="entry name" value="THIOREDOXIN_2"/>
    <property type="match status" value="1"/>
</dbReference>
<keyword evidence="3" id="KW-1185">Reference proteome</keyword>
<organism evidence="2 3">
    <name type="scientific">Bowmanella dokdonensis</name>
    <dbReference type="NCBI Taxonomy" id="751969"/>
    <lineage>
        <taxon>Bacteria</taxon>
        <taxon>Pseudomonadati</taxon>
        <taxon>Pseudomonadota</taxon>
        <taxon>Gammaproteobacteria</taxon>
        <taxon>Alteromonadales</taxon>
        <taxon>Alteromonadaceae</taxon>
        <taxon>Bowmanella</taxon>
    </lineage>
</organism>
<accession>A0A939IN34</accession>
<dbReference type="PANTHER" id="PTHR43601:SF3">
    <property type="entry name" value="THIOREDOXIN, MITOCHONDRIAL"/>
    <property type="match status" value="1"/>
</dbReference>
<dbReference type="Pfam" id="PF14559">
    <property type="entry name" value="TPR_19"/>
    <property type="match status" value="1"/>
</dbReference>
<dbReference type="Pfam" id="PF00085">
    <property type="entry name" value="Thioredoxin"/>
    <property type="match status" value="1"/>
</dbReference>
<evidence type="ECO:0000259" key="1">
    <source>
        <dbReference type="PROSITE" id="PS51352"/>
    </source>
</evidence>
<dbReference type="PANTHER" id="PTHR43601">
    <property type="entry name" value="THIOREDOXIN, MITOCHONDRIAL"/>
    <property type="match status" value="1"/>
</dbReference>
<dbReference type="Proteomes" id="UP000664654">
    <property type="component" value="Unassembled WGS sequence"/>
</dbReference>
<dbReference type="InterPro" id="IPR011990">
    <property type="entry name" value="TPR-like_helical_dom_sf"/>
</dbReference>
<dbReference type="GO" id="GO:0045454">
    <property type="term" value="P:cell redox homeostasis"/>
    <property type="evidence" value="ECO:0007669"/>
    <property type="project" value="TreeGrafter"/>
</dbReference>
<dbReference type="SUPFAM" id="SSF52833">
    <property type="entry name" value="Thioredoxin-like"/>
    <property type="match status" value="1"/>
</dbReference>
<dbReference type="EMBL" id="JAFKCV010000006">
    <property type="protein sequence ID" value="MBN7825943.1"/>
    <property type="molecule type" value="Genomic_DNA"/>
</dbReference>
<dbReference type="InterPro" id="IPR013766">
    <property type="entry name" value="Thioredoxin_domain"/>
</dbReference>
<proteinExistence type="predicted"/>
<dbReference type="AlphaFoldDB" id="A0A939IN34"/>
<dbReference type="Pfam" id="PF14561">
    <property type="entry name" value="TPR_20"/>
    <property type="match status" value="1"/>
</dbReference>